<dbReference type="PROSITE" id="PS51336">
    <property type="entry name" value="DM10"/>
    <property type="match status" value="3"/>
</dbReference>
<dbReference type="GO" id="GO:0005930">
    <property type="term" value="C:axoneme"/>
    <property type="evidence" value="ECO:0007669"/>
    <property type="project" value="TreeGrafter"/>
</dbReference>
<evidence type="ECO:0000256" key="6">
    <source>
        <dbReference type="ARBA" id="ARBA00023273"/>
    </source>
</evidence>
<dbReference type="Proteomes" id="UP001152797">
    <property type="component" value="Unassembled WGS sequence"/>
</dbReference>
<accession>A0A9P1FQ01</accession>
<dbReference type="AlphaFoldDB" id="A0A9P1FQ01"/>
<organism evidence="8">
    <name type="scientific">Cladocopium goreaui</name>
    <dbReference type="NCBI Taxonomy" id="2562237"/>
    <lineage>
        <taxon>Eukaryota</taxon>
        <taxon>Sar</taxon>
        <taxon>Alveolata</taxon>
        <taxon>Dinophyceae</taxon>
        <taxon>Suessiales</taxon>
        <taxon>Symbiodiniaceae</taxon>
        <taxon>Cladocopium</taxon>
    </lineage>
</organism>
<keyword evidence="4" id="KW-0677">Repeat</keyword>
<dbReference type="Gene3D" id="2.30.29.170">
    <property type="match status" value="3"/>
</dbReference>
<evidence type="ECO:0000256" key="1">
    <source>
        <dbReference type="ARBA" id="ARBA00004138"/>
    </source>
</evidence>
<dbReference type="GO" id="GO:0007052">
    <property type="term" value="P:mitotic spindle organization"/>
    <property type="evidence" value="ECO:0007669"/>
    <property type="project" value="TreeGrafter"/>
</dbReference>
<dbReference type="EMBL" id="CAMXCT030000722">
    <property type="protein sequence ID" value="CAL4769817.1"/>
    <property type="molecule type" value="Genomic_DNA"/>
</dbReference>
<comment type="caution">
    <text evidence="8">The sequence shown here is derived from an EMBL/GenBank/DDBJ whole genome shotgun (WGS) entry which is preliminary data.</text>
</comment>
<dbReference type="InterPro" id="IPR040193">
    <property type="entry name" value="EFHC1/EFHC2/EFHB"/>
</dbReference>
<protein>
    <recommendedName>
        <fullName evidence="7">DM10 domain-containing protein</fullName>
    </recommendedName>
</protein>
<dbReference type="EMBL" id="CAMXCT010000722">
    <property type="protein sequence ID" value="CAI3982505.1"/>
    <property type="molecule type" value="Genomic_DNA"/>
</dbReference>
<proteinExistence type="predicted"/>
<dbReference type="GO" id="GO:0072686">
    <property type="term" value="C:mitotic spindle"/>
    <property type="evidence" value="ECO:0007669"/>
    <property type="project" value="TreeGrafter"/>
</dbReference>
<name>A0A9P1FQ01_9DINO</name>
<feature type="domain" description="DM10" evidence="7">
    <location>
        <begin position="296"/>
        <end position="408"/>
    </location>
</feature>
<keyword evidence="3" id="KW-0963">Cytoplasm</keyword>
<sequence length="660" mass="74610">MVGQPFVVQGQPNFAAWPRGVCASMTSKLSKSISLPGLYKIGTDKPKSFSGNARKTTLGFKTAGNLKSAVDLKRSPEATERSRHLASLLKTGGWRTCYREEEDGPMLQEEDIIPKNMRHPRVSPAWLKHEKQVLRWYGFFQETVTESAEENSRYRHVYIMYFMEDGTLGINEPKVENSGMPQGNFLKRQKVQKEDGTYLGPDDFHIGSEVTICGHTFHICGCDRFTRWFYEENGVVIEEDEEIPIDTWQTNYRIRKARDRGGIPLTKGVMDDKAMFRALGGIPPVDKKLAQFLLNDRKVLRFKGYWDDHTPYGTRFYFILHYYLADNTCEINEAHCRNSGRAAWPIFMKRGPLRKSNFVNGIPAMLSSQAPLYLPEDLKVGDSIKVWGRKVVLYDCDDFTRKFYLDYLGLDQFEGRIDVSEKPLTHLKLTPPPHSGVGKEEDSLLNCTMIQPKPPKIDLERMLVYGGDALRFECKMINGEPEDELRRLVIAFYPADGEMAVFEVPVMGAAGFLGVPVRNSGHMGGRFSEKRLLKNPDTGSYFKLHDLYVGKVITIAAQPLQIVRADERCLQFLEARPKEFPYADPVECSKRLLPLADHPEMQSPDGVDPDRLKDMALEAGISIVDHEIITLLRSVGVPAETESGQPKVIGPKVLECAGVS</sequence>
<evidence type="ECO:0000313" key="10">
    <source>
        <dbReference type="Proteomes" id="UP001152797"/>
    </source>
</evidence>
<evidence type="ECO:0000256" key="4">
    <source>
        <dbReference type="ARBA" id="ARBA00022737"/>
    </source>
</evidence>
<dbReference type="OrthoDB" id="6360546at2759"/>
<dbReference type="GO" id="GO:0060285">
    <property type="term" value="P:cilium-dependent cell motility"/>
    <property type="evidence" value="ECO:0007669"/>
    <property type="project" value="TreeGrafter"/>
</dbReference>
<dbReference type="FunFam" id="2.30.29.170:FF:000004">
    <property type="entry name" value="EF-hand domain containing 2"/>
    <property type="match status" value="1"/>
</dbReference>
<reference evidence="9 10" key="2">
    <citation type="submission" date="2024-05" db="EMBL/GenBank/DDBJ databases">
        <authorList>
            <person name="Chen Y."/>
            <person name="Shah S."/>
            <person name="Dougan E. K."/>
            <person name="Thang M."/>
            <person name="Chan C."/>
        </authorList>
    </citation>
    <scope>NUCLEOTIDE SEQUENCE [LARGE SCALE GENOMIC DNA]</scope>
</reference>
<gene>
    <name evidence="8" type="ORF">C1SCF055_LOCUS10195</name>
</gene>
<keyword evidence="10" id="KW-1185">Reference proteome</keyword>
<evidence type="ECO:0000256" key="5">
    <source>
        <dbReference type="ARBA" id="ARBA00023212"/>
    </source>
</evidence>
<dbReference type="EMBL" id="CAMXCT020000722">
    <property type="protein sequence ID" value="CAL1135880.1"/>
    <property type="molecule type" value="Genomic_DNA"/>
</dbReference>
<evidence type="ECO:0000313" key="8">
    <source>
        <dbReference type="EMBL" id="CAI3982505.1"/>
    </source>
</evidence>
<evidence type="ECO:0000259" key="7">
    <source>
        <dbReference type="PROSITE" id="PS51336"/>
    </source>
</evidence>
<keyword evidence="6" id="KW-0966">Cell projection</keyword>
<evidence type="ECO:0000256" key="3">
    <source>
        <dbReference type="ARBA" id="ARBA00022490"/>
    </source>
</evidence>
<comment type="subcellular location">
    <subcellularLocation>
        <location evidence="1">Cell projection</location>
        <location evidence="1">Cilium</location>
    </subcellularLocation>
    <subcellularLocation>
        <location evidence="2">Cytoplasm</location>
        <location evidence="2">Cytoskeleton</location>
    </subcellularLocation>
</comment>
<dbReference type="PANTHER" id="PTHR12086">
    <property type="entry name" value="EF-HAND DOMAIN C-TERMINAL CONTAINING PROTEIN"/>
    <property type="match status" value="1"/>
</dbReference>
<dbReference type="InterPro" id="IPR006602">
    <property type="entry name" value="DM10_dom"/>
</dbReference>
<evidence type="ECO:0000313" key="9">
    <source>
        <dbReference type="EMBL" id="CAL4769817.1"/>
    </source>
</evidence>
<dbReference type="PANTHER" id="PTHR12086:SF9">
    <property type="entry name" value="EF-HAND DOMAIN-CONTAINING PROTEIN 1"/>
    <property type="match status" value="1"/>
</dbReference>
<feature type="domain" description="DM10" evidence="7">
    <location>
        <begin position="466"/>
        <end position="577"/>
    </location>
</feature>
<dbReference type="Pfam" id="PF06565">
    <property type="entry name" value="DM10_dom"/>
    <property type="match status" value="3"/>
</dbReference>
<evidence type="ECO:0000256" key="2">
    <source>
        <dbReference type="ARBA" id="ARBA00004245"/>
    </source>
</evidence>
<dbReference type="GO" id="GO:0000281">
    <property type="term" value="P:mitotic cytokinesis"/>
    <property type="evidence" value="ECO:0007669"/>
    <property type="project" value="TreeGrafter"/>
</dbReference>
<dbReference type="GO" id="GO:0043014">
    <property type="term" value="F:alpha-tubulin binding"/>
    <property type="evidence" value="ECO:0007669"/>
    <property type="project" value="TreeGrafter"/>
</dbReference>
<reference evidence="8" key="1">
    <citation type="submission" date="2022-10" db="EMBL/GenBank/DDBJ databases">
        <authorList>
            <person name="Chen Y."/>
            <person name="Dougan E. K."/>
            <person name="Chan C."/>
            <person name="Rhodes N."/>
            <person name="Thang M."/>
        </authorList>
    </citation>
    <scope>NUCLEOTIDE SEQUENCE</scope>
</reference>
<keyword evidence="5" id="KW-0206">Cytoskeleton</keyword>
<feature type="domain" description="DM10" evidence="7">
    <location>
        <begin position="130"/>
        <end position="234"/>
    </location>
</feature>
<dbReference type="SMART" id="SM00676">
    <property type="entry name" value="DM10"/>
    <property type="match status" value="3"/>
</dbReference>